<dbReference type="EMBL" id="CP038145">
    <property type="protein sequence ID" value="QBQ63220.1"/>
    <property type="molecule type" value="Genomic_DNA"/>
</dbReference>
<dbReference type="RefSeq" id="WP_162856161.1">
    <property type="nucleotide sequence ID" value="NZ_CP038145.1"/>
</dbReference>
<evidence type="ECO:0000313" key="2">
    <source>
        <dbReference type="Proteomes" id="UP000294444"/>
    </source>
</evidence>
<keyword evidence="2" id="KW-1185">Reference proteome</keyword>
<dbReference type="Proteomes" id="UP000294444">
    <property type="component" value="Chromosome"/>
</dbReference>
<dbReference type="KEGG" id="aio:EXH44_02715"/>
<organism evidence="1 2">
    <name type="scientific">Actinobacillus indolicus</name>
    <dbReference type="NCBI Taxonomy" id="51049"/>
    <lineage>
        <taxon>Bacteria</taxon>
        <taxon>Pseudomonadati</taxon>
        <taxon>Pseudomonadota</taxon>
        <taxon>Gammaproteobacteria</taxon>
        <taxon>Pasteurellales</taxon>
        <taxon>Pasteurellaceae</taxon>
        <taxon>Actinobacillus</taxon>
    </lineage>
</organism>
<name>A0A4V1AXV8_9PAST</name>
<protein>
    <submittedName>
        <fullName evidence="1">Competence protein ComA</fullName>
    </submittedName>
</protein>
<dbReference type="AlphaFoldDB" id="A0A4V1AXV8"/>
<proteinExistence type="predicted"/>
<sequence>MGKFFQLCTKAPLKPIQVGFFWQENTACIVYFEQEQPHSFYFSSKVEADSFLQQFPCSYQLVQAVSYSHIWRKTLILPSLESSLKIEQQAIPILKQSLPLDLSEIAFDYQVTPLDSNQLYQIKLYALRKSEMWEDKAILDCELHCLLRGIAYLSEIAQEDIEKYCYQFQDKFIQYKDQQLTIEKQNLTDNPVFNVETLSQTNDIPHFYPYLIALGASLWNGKASI</sequence>
<gene>
    <name evidence="1" type="ORF">EXH44_02715</name>
</gene>
<evidence type="ECO:0000313" key="1">
    <source>
        <dbReference type="EMBL" id="QBQ63220.1"/>
    </source>
</evidence>
<accession>A0A4V1AXV8</accession>
<reference evidence="1 2" key="1">
    <citation type="submission" date="2019-03" db="EMBL/GenBank/DDBJ databases">
        <authorList>
            <person name="Che Y."/>
            <person name="Zhou L."/>
        </authorList>
    </citation>
    <scope>NUCLEOTIDE SEQUENCE [LARGE SCALE GENOMIC DNA]</scope>
    <source>
        <strain evidence="1 2">AIFJ1607</strain>
    </source>
</reference>